<accession>A0A8K0MV63</accession>
<sequence>MVGMEDAEKFDESFAAYLKLGHYMFAHSKAADLHQAEASKTLQEVQAKVERVQAEVNHLKAASKIQATEIEHLRERSWKEEEVFAGLRTALTLSKDKRKKAEEEVSIERERAVEAFKSSKAMEDTKIAFS</sequence>
<organism evidence="2 3">
    <name type="scientific">Cocos nucifera</name>
    <name type="common">Coconut palm</name>
    <dbReference type="NCBI Taxonomy" id="13894"/>
    <lineage>
        <taxon>Eukaryota</taxon>
        <taxon>Viridiplantae</taxon>
        <taxon>Streptophyta</taxon>
        <taxon>Embryophyta</taxon>
        <taxon>Tracheophyta</taxon>
        <taxon>Spermatophyta</taxon>
        <taxon>Magnoliopsida</taxon>
        <taxon>Liliopsida</taxon>
        <taxon>Arecaceae</taxon>
        <taxon>Arecoideae</taxon>
        <taxon>Cocoseae</taxon>
        <taxon>Attaleinae</taxon>
        <taxon>Cocos</taxon>
    </lineage>
</organism>
<reference evidence="2" key="2">
    <citation type="submission" date="2019-07" db="EMBL/GenBank/DDBJ databases">
        <authorList>
            <person name="Yang Y."/>
            <person name="Bocs S."/>
            <person name="Baudouin L."/>
        </authorList>
    </citation>
    <scope>NUCLEOTIDE SEQUENCE</scope>
    <source>
        <tissue evidence="2">Spear leaf of Hainan Tall coconut</tissue>
    </source>
</reference>
<feature type="coiled-coil region" evidence="1">
    <location>
        <begin position="35"/>
        <end position="62"/>
    </location>
</feature>
<dbReference type="Proteomes" id="UP000797356">
    <property type="component" value="Chromosome 1"/>
</dbReference>
<evidence type="ECO:0000313" key="2">
    <source>
        <dbReference type="EMBL" id="KAG1327731.1"/>
    </source>
</evidence>
<reference evidence="2" key="1">
    <citation type="journal article" date="2017" name="Gigascience">
        <title>The genome draft of coconut (Cocos nucifera).</title>
        <authorList>
            <person name="Xiao Y."/>
            <person name="Xu P."/>
            <person name="Fan H."/>
            <person name="Baudouin L."/>
            <person name="Xia W."/>
            <person name="Bocs S."/>
            <person name="Xu J."/>
            <person name="Li Q."/>
            <person name="Guo A."/>
            <person name="Zhou L."/>
            <person name="Li J."/>
            <person name="Wu Y."/>
            <person name="Ma Z."/>
            <person name="Armero A."/>
            <person name="Issali A.E."/>
            <person name="Liu N."/>
            <person name="Peng M."/>
            <person name="Yang Y."/>
        </authorList>
    </citation>
    <scope>NUCLEOTIDE SEQUENCE</scope>
    <source>
        <tissue evidence="2">Spear leaf of Hainan Tall coconut</tissue>
    </source>
</reference>
<gene>
    <name evidence="2" type="ORF">COCNU_01G016650</name>
</gene>
<dbReference type="EMBL" id="CM017872">
    <property type="protein sequence ID" value="KAG1327731.1"/>
    <property type="molecule type" value="Genomic_DNA"/>
</dbReference>
<keyword evidence="3" id="KW-1185">Reference proteome</keyword>
<protein>
    <submittedName>
        <fullName evidence="2">Uncharacterized protein</fullName>
    </submittedName>
</protein>
<evidence type="ECO:0000256" key="1">
    <source>
        <dbReference type="SAM" id="Coils"/>
    </source>
</evidence>
<proteinExistence type="predicted"/>
<dbReference type="AlphaFoldDB" id="A0A8K0MV63"/>
<comment type="caution">
    <text evidence="2">The sequence shown here is derived from an EMBL/GenBank/DDBJ whole genome shotgun (WGS) entry which is preliminary data.</text>
</comment>
<name>A0A8K0MV63_COCNU</name>
<keyword evidence="1" id="KW-0175">Coiled coil</keyword>
<evidence type="ECO:0000313" key="3">
    <source>
        <dbReference type="Proteomes" id="UP000797356"/>
    </source>
</evidence>